<dbReference type="SUPFAM" id="SSF53474">
    <property type="entry name" value="alpha/beta-Hydrolases"/>
    <property type="match status" value="1"/>
</dbReference>
<evidence type="ECO:0000256" key="1">
    <source>
        <dbReference type="ARBA" id="ARBA00001974"/>
    </source>
</evidence>
<name>A0A443NYP4_9MAGN</name>
<dbReference type="PROSITE" id="PS00198">
    <property type="entry name" value="4FE4S_FER_1"/>
    <property type="match status" value="1"/>
</dbReference>
<dbReference type="EMBL" id="QPKB01000004">
    <property type="protein sequence ID" value="RWR83596.1"/>
    <property type="molecule type" value="Genomic_DNA"/>
</dbReference>
<dbReference type="STRING" id="337451.A0A443NYP4"/>
<reference evidence="18 19" key="1">
    <citation type="journal article" date="2019" name="Nat. Plants">
        <title>Stout camphor tree genome fills gaps in understanding of flowering plant genome evolution.</title>
        <authorList>
            <person name="Chaw S.M."/>
            <person name="Liu Y.C."/>
            <person name="Wu Y.W."/>
            <person name="Wang H.Y."/>
            <person name="Lin C.I."/>
            <person name="Wu C.S."/>
            <person name="Ke H.M."/>
            <person name="Chang L.Y."/>
            <person name="Hsu C.Y."/>
            <person name="Yang H.T."/>
            <person name="Sudianto E."/>
            <person name="Hsu M.H."/>
            <person name="Wu K.P."/>
            <person name="Wang L.N."/>
            <person name="Leebens-Mack J.H."/>
            <person name="Tsai I.J."/>
        </authorList>
    </citation>
    <scope>NUCLEOTIDE SEQUENCE [LARGE SCALE GENOMIC DNA]</scope>
    <source>
        <strain evidence="19">cv. Chaw 1501</strain>
        <tissue evidence="18">Young leaves</tissue>
    </source>
</reference>
<dbReference type="AlphaFoldDB" id="A0A443NYP4"/>
<evidence type="ECO:0000259" key="17">
    <source>
        <dbReference type="PROSITE" id="PS51379"/>
    </source>
</evidence>
<keyword evidence="9" id="KW-0413">Isomerase</keyword>
<dbReference type="PANTHER" id="PTHR47470">
    <property type="entry name" value="CHOLESTEROL OXIDASE"/>
    <property type="match status" value="1"/>
</dbReference>
<keyword evidence="3" id="KW-0285">Flavoprotein</keyword>
<dbReference type="EC" id="5.3.3.1" evidence="10"/>
<keyword evidence="5" id="KW-0560">Oxidoreductase</keyword>
<dbReference type="Gene3D" id="3.50.50.60">
    <property type="entry name" value="FAD/NAD(P)-binding domain"/>
    <property type="match status" value="2"/>
</dbReference>
<comment type="pathway">
    <text evidence="11">Steroid metabolism; cholesterol degradation.</text>
</comment>
<dbReference type="InterPro" id="IPR052542">
    <property type="entry name" value="Cholesterol_Oxidase"/>
</dbReference>
<dbReference type="EC" id="1.1.3.6" evidence="12"/>
<dbReference type="GO" id="GO:0004769">
    <property type="term" value="F:steroid Delta-isomerase activity"/>
    <property type="evidence" value="ECO:0007669"/>
    <property type="project" value="UniProtKB-EC"/>
</dbReference>
<dbReference type="Pfam" id="PF05199">
    <property type="entry name" value="GMC_oxred_C"/>
    <property type="match status" value="1"/>
</dbReference>
<dbReference type="GO" id="GO:0016995">
    <property type="term" value="F:cholesterol oxidase activity"/>
    <property type="evidence" value="ECO:0007669"/>
    <property type="project" value="UniProtKB-EC"/>
</dbReference>
<dbReference type="InterPro" id="IPR017900">
    <property type="entry name" value="4Fe4S_Fe_S_CS"/>
</dbReference>
<dbReference type="PANTHER" id="PTHR47470:SF1">
    <property type="entry name" value="FAD-DEPENDENT OXIDOREDUCTASE 2 FAD BINDING DOMAIN-CONTAINING PROTEIN"/>
    <property type="match status" value="1"/>
</dbReference>
<evidence type="ECO:0000256" key="4">
    <source>
        <dbReference type="ARBA" id="ARBA00022827"/>
    </source>
</evidence>
<dbReference type="InterPro" id="IPR000172">
    <property type="entry name" value="GMC_OxRdtase_N"/>
</dbReference>
<dbReference type="SUPFAM" id="SSF51905">
    <property type="entry name" value="FAD/NAD(P)-binding domain"/>
    <property type="match status" value="1"/>
</dbReference>
<proteinExistence type="predicted"/>
<dbReference type="GO" id="GO:0008203">
    <property type="term" value="P:cholesterol metabolic process"/>
    <property type="evidence" value="ECO:0007669"/>
    <property type="project" value="UniProtKB-KW"/>
</dbReference>
<evidence type="ECO:0000313" key="18">
    <source>
        <dbReference type="EMBL" id="RWR83596.1"/>
    </source>
</evidence>
<feature type="domain" description="4Fe-4S ferredoxin-type" evidence="17">
    <location>
        <begin position="195"/>
        <end position="222"/>
    </location>
</feature>
<dbReference type="InterPro" id="IPR029058">
    <property type="entry name" value="AB_hydrolase_fold"/>
</dbReference>
<evidence type="ECO:0000256" key="5">
    <source>
        <dbReference type="ARBA" id="ARBA00023002"/>
    </source>
</evidence>
<keyword evidence="4" id="KW-0274">FAD</keyword>
<dbReference type="InterPro" id="IPR017896">
    <property type="entry name" value="4Fe4S_Fe-S-bd"/>
</dbReference>
<evidence type="ECO:0000256" key="6">
    <source>
        <dbReference type="ARBA" id="ARBA00023098"/>
    </source>
</evidence>
<keyword evidence="16" id="KW-0812">Transmembrane</keyword>
<keyword evidence="7" id="KW-1207">Sterol metabolism</keyword>
<evidence type="ECO:0000256" key="9">
    <source>
        <dbReference type="ARBA" id="ARBA00023235"/>
    </source>
</evidence>
<comment type="cofactor">
    <cofactor evidence="1">
        <name>FAD</name>
        <dbReference type="ChEBI" id="CHEBI:57692"/>
    </cofactor>
</comment>
<keyword evidence="6" id="KW-0443">Lipid metabolism</keyword>
<evidence type="ECO:0000256" key="12">
    <source>
        <dbReference type="ARBA" id="ARBA00049723"/>
    </source>
</evidence>
<keyword evidence="2" id="KW-0153">Cholesterol metabolism</keyword>
<evidence type="ECO:0000256" key="15">
    <source>
        <dbReference type="SAM" id="MobiDB-lite"/>
    </source>
</evidence>
<evidence type="ECO:0000256" key="14">
    <source>
        <dbReference type="ARBA" id="ARBA00049778"/>
    </source>
</evidence>
<evidence type="ECO:0000256" key="2">
    <source>
        <dbReference type="ARBA" id="ARBA00022548"/>
    </source>
</evidence>
<dbReference type="Gene3D" id="3.40.50.1820">
    <property type="entry name" value="alpha/beta hydrolase"/>
    <property type="match status" value="1"/>
</dbReference>
<feature type="transmembrane region" description="Helical" evidence="16">
    <location>
        <begin position="1158"/>
        <end position="1180"/>
    </location>
</feature>
<evidence type="ECO:0000256" key="3">
    <source>
        <dbReference type="ARBA" id="ARBA00022630"/>
    </source>
</evidence>
<dbReference type="OrthoDB" id="9974421at2759"/>
<evidence type="ECO:0000313" key="19">
    <source>
        <dbReference type="Proteomes" id="UP000283530"/>
    </source>
</evidence>
<keyword evidence="19" id="KW-1185">Reference proteome</keyword>
<dbReference type="InterPro" id="IPR036188">
    <property type="entry name" value="FAD/NAD-bd_sf"/>
</dbReference>
<dbReference type="Proteomes" id="UP000283530">
    <property type="component" value="Unassembled WGS sequence"/>
</dbReference>
<comment type="caution">
    <text evidence="18">The sequence shown here is derived from an EMBL/GenBank/DDBJ whole genome shotgun (WGS) entry which is preliminary data.</text>
</comment>
<evidence type="ECO:0000256" key="10">
    <source>
        <dbReference type="ARBA" id="ARBA00038856"/>
    </source>
</evidence>
<keyword evidence="16" id="KW-0472">Membrane</keyword>
<feature type="compositionally biased region" description="Polar residues" evidence="15">
    <location>
        <begin position="176"/>
        <end position="188"/>
    </location>
</feature>
<evidence type="ECO:0000256" key="13">
    <source>
        <dbReference type="ARBA" id="ARBA00049744"/>
    </source>
</evidence>
<feature type="region of interest" description="Disordered" evidence="15">
    <location>
        <begin position="171"/>
        <end position="190"/>
    </location>
</feature>
<keyword evidence="8" id="KW-0753">Steroid metabolism</keyword>
<sequence>MLELVDREMAQRSDAHGYLDEAGYDAVVVGSGYGGSVAACRLAMAGIKACLIEKGRRWEAKDFPTNDLQIMSQIRMESTTYGFSYGPKNGLFQLHDQGNSFAGVICGLGGGSLTNAGLMVSTPVRVKKDPRWPKEWHKDWESYQTSALTMLDPQDAPVMFPSARALTAVSDEIEDSSPSPIKQTVNFKTKNDPTNKSKLDPCVGCGNCMSGCPYNAKCSNDKNYIATAIEAGCTVITECEVQCIVEDVSDNYGDDGVISKKQRRRWRIYFNDLEYVSADYVVLAGGVLGTTGILFQSERRGLKLSDRLGFGFSTNGNNFAYLAGSSLPINGVGVDEKEFSKIAFQDRPGPTITSSFTSSAGFTVQSGVVPRGYPQLLLKGIFTFGWPINYRILNGMIDKLKEMMGTKPTHGMLLNLMGYDEANGRITLDKATDRIIFSAPQDPLLPRKMKAIQRITKRLGGILFMSRYRSTSVHLLGGCNVASDPSHGVCNPNGQVFKPQSDPQAVHQGLYVCDASLIPCPIGINPSLSILAAAEHVSSHLVEDVLKYKSLNQPTEIPSKSQPRVDGKPMKLMRSPNEVLIKEMMTGQVGGLPCTVYLTMKMNSANQKPYNEGKGTKGGAHPILRGRVGGYCLFEFVQKDRLYIVDGRVNMCSIDCRTPYTQYMHYKLLLASASGKRYILEGNKIMNPYLLAFNAWNETRTLHVTFKEVGPSDDPAIEKCTEEPLNLTGELQVSAIELFKSAVTLKGNQRGMFVYRLLESFFRTYILQTPRSSHLDFSPYDMSQRPYPSNILHEIKTDDGFVITCKQWKPEGEKKTYPVLLINGYSTESFWLPTEPRDLVRTLLDEGYETWLLQTRLHPFHPSSNFTIEDLGKFDIPSALKKIHESHGPSAKVHVIAHCVGGVAFHMAVLGGHISASSLASLSCTNSSMFYRVTAYELLKMRLPIIPVLTALLGKNKILPIFNNLKALPQHRFVKSIARQLPHYERCSCEECEVFAGLFGNTFWHQNISPTMHHWLHKQSLRQVPLSPLPHLRKICLAGHAVNANGENTYLIHPERMALSTLYISGGKSILATPETSLLANQYMKLHQPGFQHKRVVSEGFGHADLLIGEESYKKVFPHIISHMKSAEQGGGITMTMEKGNSGNGMLLKATSYHGNGGFGAIVPLIMLIMFTVFVGYFLVGMNMK</sequence>
<keyword evidence="16" id="KW-1133">Transmembrane helix</keyword>
<organism evidence="18 19">
    <name type="scientific">Cinnamomum micranthum f. kanehirae</name>
    <dbReference type="NCBI Taxonomy" id="337451"/>
    <lineage>
        <taxon>Eukaryota</taxon>
        <taxon>Viridiplantae</taxon>
        <taxon>Streptophyta</taxon>
        <taxon>Embryophyta</taxon>
        <taxon>Tracheophyta</taxon>
        <taxon>Spermatophyta</taxon>
        <taxon>Magnoliopsida</taxon>
        <taxon>Magnoliidae</taxon>
        <taxon>Laurales</taxon>
        <taxon>Lauraceae</taxon>
        <taxon>Cinnamomum</taxon>
    </lineage>
</organism>
<protein>
    <recommendedName>
        <fullName evidence="13">Cholesterol oxidase</fullName>
        <ecNumber evidence="12">1.1.3.6</ecNumber>
        <ecNumber evidence="10">5.3.3.1</ecNumber>
    </recommendedName>
    <alternativeName>
        <fullName evidence="14">Cholesterol isomerase</fullName>
    </alternativeName>
</protein>
<dbReference type="Pfam" id="PF00732">
    <property type="entry name" value="GMC_oxred_N"/>
    <property type="match status" value="1"/>
</dbReference>
<evidence type="ECO:0000256" key="7">
    <source>
        <dbReference type="ARBA" id="ARBA00023166"/>
    </source>
</evidence>
<dbReference type="GO" id="GO:0050660">
    <property type="term" value="F:flavin adenine dinucleotide binding"/>
    <property type="evidence" value="ECO:0007669"/>
    <property type="project" value="InterPro"/>
</dbReference>
<dbReference type="PROSITE" id="PS51379">
    <property type="entry name" value="4FE4S_FER_2"/>
    <property type="match status" value="1"/>
</dbReference>
<evidence type="ECO:0000256" key="11">
    <source>
        <dbReference type="ARBA" id="ARBA00049645"/>
    </source>
</evidence>
<evidence type="ECO:0000256" key="16">
    <source>
        <dbReference type="SAM" id="Phobius"/>
    </source>
</evidence>
<accession>A0A443NYP4</accession>
<dbReference type="Gene3D" id="3.30.410.10">
    <property type="entry name" value="Cholesterol Oxidase, domain 2"/>
    <property type="match status" value="2"/>
</dbReference>
<evidence type="ECO:0000256" key="8">
    <source>
        <dbReference type="ARBA" id="ARBA00023221"/>
    </source>
</evidence>
<dbReference type="InterPro" id="IPR007867">
    <property type="entry name" value="GMC_OxRtase_C"/>
</dbReference>
<gene>
    <name evidence="18" type="ORF">CKAN_01235500</name>
</gene>